<feature type="active site" description="Cysteine persulfide intermediate" evidence="3">
    <location>
        <position position="139"/>
    </location>
</feature>
<feature type="compositionally biased region" description="Polar residues" evidence="4">
    <location>
        <begin position="15"/>
        <end position="32"/>
    </location>
</feature>
<dbReference type="InterPro" id="IPR016193">
    <property type="entry name" value="Cytidine_deaminase-like"/>
</dbReference>
<comment type="similarity">
    <text evidence="3">Belongs to the FdhD family.</text>
</comment>
<dbReference type="PANTHER" id="PTHR30592">
    <property type="entry name" value="FORMATE DEHYDROGENASE"/>
    <property type="match status" value="1"/>
</dbReference>
<comment type="function">
    <text evidence="3">Required for formate dehydrogenase (FDH) activity. Acts as a sulfur carrier protein that transfers sulfur from IscS to the molybdenum cofactor prior to its insertion into FDH.</text>
</comment>
<dbReference type="HAMAP" id="MF_00187">
    <property type="entry name" value="FdhD"/>
    <property type="match status" value="1"/>
</dbReference>
<protein>
    <recommendedName>
        <fullName evidence="3">Sulfur carrier protein FdhD</fullName>
    </recommendedName>
</protein>
<dbReference type="RefSeq" id="WP_267847082.1">
    <property type="nucleotide sequence ID" value="NZ_JAPMXC010000001.1"/>
</dbReference>
<comment type="caution">
    <text evidence="5">The sequence shown here is derived from an EMBL/GenBank/DDBJ whole genome shotgun (WGS) entry which is preliminary data.</text>
</comment>
<sequence>MATATTTHMTTNAALSNVSDVSDNATDDTSPSPGWRRLPVLRHRAGAHQPADDQVAEEWPVALVFNGISHAVMMTTPRDLEAFAVGFSLSEGIVRSIVEIRDIETTFHEESAEVAIELLQGAFVGLKDKRRSLVGRTGCGVCGIESLALLDLEPERIAEAGNAGPTAASAIDDAAIQRAARELRPRQTLMQQTGGVHAAAWCGRDGEILRAFEDVGRHNALDKLIGQLARDRTDFGSGFVFMSSRASYELVRKAARVGIPMLATISAPTSLAVRIAEKAGIRLASFCRDDGFVEYAGADMGTAQQAR</sequence>
<dbReference type="Gene3D" id="3.40.140.10">
    <property type="entry name" value="Cytidine Deaminase, domain 2"/>
    <property type="match status" value="1"/>
</dbReference>
<keyword evidence="2 3" id="KW-0501">Molybdenum cofactor biosynthesis</keyword>
<gene>
    <name evidence="3 5" type="primary">fdhD</name>
    <name evidence="5" type="ORF">OVY01_08820</name>
</gene>
<feature type="region of interest" description="Disordered" evidence="4">
    <location>
        <begin position="15"/>
        <end position="37"/>
    </location>
</feature>
<evidence type="ECO:0000256" key="4">
    <source>
        <dbReference type="SAM" id="MobiDB-lite"/>
    </source>
</evidence>
<dbReference type="SUPFAM" id="SSF53927">
    <property type="entry name" value="Cytidine deaminase-like"/>
    <property type="match status" value="1"/>
</dbReference>
<evidence type="ECO:0000256" key="3">
    <source>
        <dbReference type="HAMAP-Rule" id="MF_00187"/>
    </source>
</evidence>
<dbReference type="EMBL" id="JAPMXC010000001">
    <property type="protein sequence ID" value="MCY0387334.1"/>
    <property type="molecule type" value="Genomic_DNA"/>
</dbReference>
<comment type="caution">
    <text evidence="3">Lacks conserved residue(s) required for the propagation of feature annotation.</text>
</comment>
<evidence type="ECO:0000256" key="1">
    <source>
        <dbReference type="ARBA" id="ARBA00022490"/>
    </source>
</evidence>
<dbReference type="NCBIfam" id="TIGR00129">
    <property type="entry name" value="fdhD_narQ"/>
    <property type="match status" value="1"/>
</dbReference>
<dbReference type="PIRSF" id="PIRSF015626">
    <property type="entry name" value="FdhD"/>
    <property type="match status" value="1"/>
</dbReference>
<dbReference type="Proteomes" id="UP001082899">
    <property type="component" value="Unassembled WGS sequence"/>
</dbReference>
<evidence type="ECO:0000313" key="5">
    <source>
        <dbReference type="EMBL" id="MCY0387334.1"/>
    </source>
</evidence>
<dbReference type="InterPro" id="IPR003786">
    <property type="entry name" value="FdhD"/>
</dbReference>
<evidence type="ECO:0000256" key="2">
    <source>
        <dbReference type="ARBA" id="ARBA00023150"/>
    </source>
</evidence>
<dbReference type="Pfam" id="PF02634">
    <property type="entry name" value="FdhD-NarQ"/>
    <property type="match status" value="1"/>
</dbReference>
<organism evidence="5 6">
    <name type="scientific">Robbsia betulipollinis</name>
    <dbReference type="NCBI Taxonomy" id="2981849"/>
    <lineage>
        <taxon>Bacteria</taxon>
        <taxon>Pseudomonadati</taxon>
        <taxon>Pseudomonadota</taxon>
        <taxon>Betaproteobacteria</taxon>
        <taxon>Burkholderiales</taxon>
        <taxon>Burkholderiaceae</taxon>
        <taxon>Robbsia</taxon>
    </lineage>
</organism>
<dbReference type="PANTHER" id="PTHR30592:SF1">
    <property type="entry name" value="SULFUR CARRIER PROTEIN FDHD"/>
    <property type="match status" value="1"/>
</dbReference>
<name>A0ABT3ZLC7_9BURK</name>
<comment type="subcellular location">
    <subcellularLocation>
        <location evidence="3">Cytoplasm</location>
    </subcellularLocation>
</comment>
<proteinExistence type="inferred from homology"/>
<keyword evidence="1 3" id="KW-0963">Cytoplasm</keyword>
<accession>A0ABT3ZLC7</accession>
<keyword evidence="6" id="KW-1185">Reference proteome</keyword>
<dbReference type="Gene3D" id="3.10.20.10">
    <property type="match status" value="1"/>
</dbReference>
<evidence type="ECO:0000313" key="6">
    <source>
        <dbReference type="Proteomes" id="UP001082899"/>
    </source>
</evidence>
<reference evidence="5" key="1">
    <citation type="submission" date="2022-11" db="EMBL/GenBank/DDBJ databases">
        <title>Robbsia betulipollinis sp. nov., isolated from pollen of birch (Betula pendula).</title>
        <authorList>
            <person name="Shi H."/>
            <person name="Ambika Manirajan B."/>
            <person name="Ratering S."/>
            <person name="Geissler-Plaum R."/>
            <person name="Schnell S."/>
        </authorList>
    </citation>
    <scope>NUCLEOTIDE SEQUENCE</scope>
    <source>
        <strain evidence="5">Bb-Pol-6</strain>
    </source>
</reference>